<dbReference type="Proteomes" id="UP001333818">
    <property type="component" value="Unassembled WGS sequence"/>
</dbReference>
<dbReference type="EMBL" id="JAZBJZ010000004">
    <property type="protein sequence ID" value="MEE3715473.1"/>
    <property type="molecule type" value="Genomic_DNA"/>
</dbReference>
<name>A0AAW9PTV8_9CYAN</name>
<dbReference type="AlphaFoldDB" id="A0AAW9PTV8"/>
<sequence>MSEYQKIEYLIGKDGKITEKVIGGSGQACVSATSGVEAALGEVENRELLPEYYEDTVTESVEENQYQSQF</sequence>
<dbReference type="InterPro" id="IPR021375">
    <property type="entry name" value="DUF2997"/>
</dbReference>
<dbReference type="Pfam" id="PF11211">
    <property type="entry name" value="DUF2997"/>
    <property type="match status" value="1"/>
</dbReference>
<keyword evidence="2" id="KW-1185">Reference proteome</keyword>
<gene>
    <name evidence="1" type="ORF">V2H45_01800</name>
</gene>
<protein>
    <submittedName>
        <fullName evidence="1">DUF2997 domain-containing protein</fullName>
    </submittedName>
</protein>
<accession>A0AAW9PTV8</accession>
<dbReference type="RefSeq" id="WP_330481895.1">
    <property type="nucleotide sequence ID" value="NZ_JAZBJZ010000004.1"/>
</dbReference>
<proteinExistence type="predicted"/>
<comment type="caution">
    <text evidence="1">The sequence shown here is derived from an EMBL/GenBank/DDBJ whole genome shotgun (WGS) entry which is preliminary data.</text>
</comment>
<evidence type="ECO:0000313" key="1">
    <source>
        <dbReference type="EMBL" id="MEE3715473.1"/>
    </source>
</evidence>
<reference evidence="1" key="1">
    <citation type="submission" date="2024-01" db="EMBL/GenBank/DDBJ databases">
        <title>Bank of Algae and Cyanobacteria of the Azores (BACA) strain genomes.</title>
        <authorList>
            <person name="Luz R."/>
            <person name="Cordeiro R."/>
            <person name="Fonseca A."/>
            <person name="Goncalves V."/>
        </authorList>
    </citation>
    <scope>NUCLEOTIDE SEQUENCE</scope>
    <source>
        <strain evidence="1">BACA0141</strain>
    </source>
</reference>
<organism evidence="1 2">
    <name type="scientific">Tumidithrix elongata BACA0141</name>
    <dbReference type="NCBI Taxonomy" id="2716417"/>
    <lineage>
        <taxon>Bacteria</taxon>
        <taxon>Bacillati</taxon>
        <taxon>Cyanobacteriota</taxon>
        <taxon>Cyanophyceae</taxon>
        <taxon>Pseudanabaenales</taxon>
        <taxon>Pseudanabaenaceae</taxon>
        <taxon>Tumidithrix</taxon>
        <taxon>Tumidithrix elongata</taxon>
    </lineage>
</organism>
<evidence type="ECO:0000313" key="2">
    <source>
        <dbReference type="Proteomes" id="UP001333818"/>
    </source>
</evidence>